<sequence>MHLLSLESVTKSYPETPVLERVSLGISSGERIGVIGRNGSGKSTLLRIIAEGEDIDGGAIVRARGLRIATLDQNPVFDDEAT</sequence>
<evidence type="ECO:0000259" key="1">
    <source>
        <dbReference type="Pfam" id="PF00005"/>
    </source>
</evidence>
<dbReference type="InterPro" id="IPR027417">
    <property type="entry name" value="P-loop_NTPase"/>
</dbReference>
<dbReference type="GO" id="GO:0005524">
    <property type="term" value="F:ATP binding"/>
    <property type="evidence" value="ECO:0007669"/>
    <property type="project" value="InterPro"/>
</dbReference>
<evidence type="ECO:0000313" key="2">
    <source>
        <dbReference type="EMBL" id="VAV98273.1"/>
    </source>
</evidence>
<dbReference type="AlphaFoldDB" id="A0A3B0SPA1"/>
<name>A0A3B0SPA1_9ZZZZ</name>
<reference evidence="2" key="1">
    <citation type="submission" date="2018-06" db="EMBL/GenBank/DDBJ databases">
        <authorList>
            <person name="Zhirakovskaya E."/>
        </authorList>
    </citation>
    <scope>NUCLEOTIDE SEQUENCE</scope>
</reference>
<accession>A0A3B0SPA1</accession>
<dbReference type="PANTHER" id="PTHR42855">
    <property type="entry name" value="ABC TRANSPORTER ATP-BINDING SUBUNIT"/>
    <property type="match status" value="1"/>
</dbReference>
<dbReference type="EMBL" id="UOEI01000228">
    <property type="protein sequence ID" value="VAV98273.1"/>
    <property type="molecule type" value="Genomic_DNA"/>
</dbReference>
<dbReference type="SUPFAM" id="SSF52540">
    <property type="entry name" value="P-loop containing nucleoside triphosphate hydrolases"/>
    <property type="match status" value="1"/>
</dbReference>
<dbReference type="GO" id="GO:0016887">
    <property type="term" value="F:ATP hydrolysis activity"/>
    <property type="evidence" value="ECO:0007669"/>
    <property type="project" value="InterPro"/>
</dbReference>
<dbReference type="PANTHER" id="PTHR42855:SF1">
    <property type="entry name" value="ABC TRANSPORTER DOMAIN-CONTAINING PROTEIN"/>
    <property type="match status" value="1"/>
</dbReference>
<dbReference type="InterPro" id="IPR003439">
    <property type="entry name" value="ABC_transporter-like_ATP-bd"/>
</dbReference>
<feature type="domain" description="ABC transporter" evidence="1">
    <location>
        <begin position="19"/>
        <end position="76"/>
    </location>
</feature>
<organism evidence="2">
    <name type="scientific">hydrothermal vent metagenome</name>
    <dbReference type="NCBI Taxonomy" id="652676"/>
    <lineage>
        <taxon>unclassified sequences</taxon>
        <taxon>metagenomes</taxon>
        <taxon>ecological metagenomes</taxon>
    </lineage>
</organism>
<feature type="non-terminal residue" evidence="2">
    <location>
        <position position="82"/>
    </location>
</feature>
<dbReference type="InterPro" id="IPR051309">
    <property type="entry name" value="ABCF_ATPase"/>
</dbReference>
<proteinExistence type="predicted"/>
<protein>
    <recommendedName>
        <fullName evidence="1">ABC transporter domain-containing protein</fullName>
    </recommendedName>
</protein>
<dbReference type="Pfam" id="PF00005">
    <property type="entry name" value="ABC_tran"/>
    <property type="match status" value="1"/>
</dbReference>
<dbReference type="Gene3D" id="3.40.50.300">
    <property type="entry name" value="P-loop containing nucleotide triphosphate hydrolases"/>
    <property type="match status" value="1"/>
</dbReference>
<gene>
    <name evidence="2" type="ORF">MNBD_ACTINO01-2347</name>
</gene>